<gene>
    <name evidence="1" type="ORF">NDN08_001496</name>
</gene>
<keyword evidence="2" id="KW-1185">Reference proteome</keyword>
<dbReference type="EMBL" id="JAMWBK010000005">
    <property type="protein sequence ID" value="KAJ8904984.1"/>
    <property type="molecule type" value="Genomic_DNA"/>
</dbReference>
<comment type="caution">
    <text evidence="1">The sequence shown here is derived from an EMBL/GenBank/DDBJ whole genome shotgun (WGS) entry which is preliminary data.</text>
</comment>
<name>A0AAV8UQZ2_9RHOD</name>
<evidence type="ECO:0008006" key="3">
    <source>
        <dbReference type="Google" id="ProtNLM"/>
    </source>
</evidence>
<reference evidence="1 2" key="1">
    <citation type="journal article" date="2023" name="Nat. Commun.">
        <title>Origin of minicircular mitochondrial genomes in red algae.</title>
        <authorList>
            <person name="Lee Y."/>
            <person name="Cho C.H."/>
            <person name="Lee Y.M."/>
            <person name="Park S.I."/>
            <person name="Yang J.H."/>
            <person name="West J.A."/>
            <person name="Bhattacharya D."/>
            <person name="Yoon H.S."/>
        </authorList>
    </citation>
    <scope>NUCLEOTIDE SEQUENCE [LARGE SCALE GENOMIC DNA]</scope>
    <source>
        <strain evidence="1 2">CCMP1338</strain>
        <tissue evidence="1">Whole cell</tissue>
    </source>
</reference>
<accession>A0AAV8UQZ2</accession>
<protein>
    <recommendedName>
        <fullName evidence="3">HNH domain-containing protein</fullName>
    </recommendedName>
</protein>
<organism evidence="1 2">
    <name type="scientific">Rhodosorus marinus</name>
    <dbReference type="NCBI Taxonomy" id="101924"/>
    <lineage>
        <taxon>Eukaryota</taxon>
        <taxon>Rhodophyta</taxon>
        <taxon>Stylonematophyceae</taxon>
        <taxon>Stylonematales</taxon>
        <taxon>Stylonemataceae</taxon>
        <taxon>Rhodosorus</taxon>
    </lineage>
</organism>
<sequence length="199" mass="23134">MDRSGSKVEEQIRAALWRAIKDSTTSINKGAQENLVEFLADDLVEAQKSKESALLFESQQLEALLEDVWLSAEGVEEDEDRKFFECLSHELKLVQARFEEDNDSELEGVCQLCEREIPLTRHHVFPRAVHKDLKRKGYTIQQLSATVSICRSCHTAIHKFIPEKELALHYNTIEALEEHEKVKNFIEWNSKQKVRTKRR</sequence>
<dbReference type="AlphaFoldDB" id="A0AAV8UQZ2"/>
<evidence type="ECO:0000313" key="1">
    <source>
        <dbReference type="EMBL" id="KAJ8904984.1"/>
    </source>
</evidence>
<dbReference type="Proteomes" id="UP001157974">
    <property type="component" value="Unassembled WGS sequence"/>
</dbReference>
<dbReference type="PANTHER" id="PTHR37827:SF1">
    <property type="entry name" value="HNH DOMAIN-CONTAINING PROTEIN"/>
    <property type="match status" value="1"/>
</dbReference>
<dbReference type="PANTHER" id="PTHR37827">
    <property type="entry name" value="TUDOR DOMAIN-CONTAINING PROTEIN"/>
    <property type="match status" value="1"/>
</dbReference>
<proteinExistence type="predicted"/>
<evidence type="ECO:0000313" key="2">
    <source>
        <dbReference type="Proteomes" id="UP001157974"/>
    </source>
</evidence>